<evidence type="ECO:0000256" key="2">
    <source>
        <dbReference type="SAM" id="Phobius"/>
    </source>
</evidence>
<gene>
    <name evidence="3" type="ORF">pdam_00002343</name>
</gene>
<dbReference type="InterPro" id="IPR050149">
    <property type="entry name" value="Collagen_superfamily"/>
</dbReference>
<dbReference type="OMA" id="ANISMIK"/>
<dbReference type="GO" id="GO:0030198">
    <property type="term" value="P:extracellular matrix organization"/>
    <property type="evidence" value="ECO:0007669"/>
    <property type="project" value="TreeGrafter"/>
</dbReference>
<feature type="compositionally biased region" description="Pro residues" evidence="1">
    <location>
        <begin position="393"/>
        <end position="402"/>
    </location>
</feature>
<feature type="transmembrane region" description="Helical" evidence="2">
    <location>
        <begin position="118"/>
        <end position="138"/>
    </location>
</feature>
<evidence type="ECO:0000256" key="1">
    <source>
        <dbReference type="SAM" id="MobiDB-lite"/>
    </source>
</evidence>
<dbReference type="EMBL" id="RCHS01000826">
    <property type="protein sequence ID" value="RMX56665.1"/>
    <property type="molecule type" value="Genomic_DNA"/>
</dbReference>
<keyword evidence="4" id="KW-1185">Reference proteome</keyword>
<feature type="region of interest" description="Disordered" evidence="1">
    <location>
        <begin position="317"/>
        <end position="410"/>
    </location>
</feature>
<keyword evidence="2" id="KW-0812">Transmembrane</keyword>
<sequence length="502" mass="54012">MSTGFALYPNRDFTPNAVDSCEVRFESPRLSYSQTSLLTNPRREIDEEKSHHYEDPTVINEQVRVLQGGGNTGHRKRYNDMYEPHIPLKNLRVRSRDDSSCSELSDTPSKESCLNRCILFFVLLTSVTALILVVLLMFGKVGLIVERNCACNPEKGDLKEVPSGQEVKGGAPSSRSEVGLSVSPPDISSLEDKIDQLKANISMIKKFMITLQHDLHNTRGNLNETRDKVSETKDGLLQIKSGMQDSIDKISNISQQLDKSVSVVNESFHHELVSLETTFITKLNNTVQSLSDADSSLKSSLDVINSSLTSHIQSISKLQGPIGSPGFNGSKGVPGAPGNEGPKGNAGAQGPPGQQGDAGDPGRNGTDGVNGQKGDLGPQGDKGPQGPVGPAGPSGPPGPKGPPGAGNFSQCAYRSEYQSVTANRFTSVKVPLIEPNGKKILGVSCSTNRAAEYNLDIEKLTDPSFAGKYRYRCTCKGLSTLFTDSTGSVKCILHYWECPLTT</sequence>
<comment type="caution">
    <text evidence="3">The sequence shown here is derived from an EMBL/GenBank/DDBJ whole genome shotgun (WGS) entry which is preliminary data.</text>
</comment>
<name>A0A3M6USN7_POCDA</name>
<accession>A0A3M6USN7</accession>
<dbReference type="PANTHER" id="PTHR24023">
    <property type="entry name" value="COLLAGEN ALPHA"/>
    <property type="match status" value="1"/>
</dbReference>
<dbReference type="AlphaFoldDB" id="A0A3M6USN7"/>
<feature type="compositionally biased region" description="Low complexity" evidence="1">
    <location>
        <begin position="346"/>
        <end position="358"/>
    </location>
</feature>
<protein>
    <submittedName>
        <fullName evidence="3">Uncharacterized protein</fullName>
    </submittedName>
</protein>
<dbReference type="InterPro" id="IPR008160">
    <property type="entry name" value="Collagen"/>
</dbReference>
<dbReference type="PANTHER" id="PTHR24023:SF1082">
    <property type="entry name" value="COLLAGEN TRIPLE HELIX REPEAT"/>
    <property type="match status" value="1"/>
</dbReference>
<organism evidence="3 4">
    <name type="scientific">Pocillopora damicornis</name>
    <name type="common">Cauliflower coral</name>
    <name type="synonym">Millepora damicornis</name>
    <dbReference type="NCBI Taxonomy" id="46731"/>
    <lineage>
        <taxon>Eukaryota</taxon>
        <taxon>Metazoa</taxon>
        <taxon>Cnidaria</taxon>
        <taxon>Anthozoa</taxon>
        <taxon>Hexacorallia</taxon>
        <taxon>Scleractinia</taxon>
        <taxon>Astrocoeniina</taxon>
        <taxon>Pocilloporidae</taxon>
        <taxon>Pocillopora</taxon>
    </lineage>
</organism>
<dbReference type="Pfam" id="PF01391">
    <property type="entry name" value="Collagen"/>
    <property type="match status" value="1"/>
</dbReference>
<keyword evidence="2" id="KW-1133">Transmembrane helix</keyword>
<keyword evidence="2" id="KW-0472">Membrane</keyword>
<proteinExistence type="predicted"/>
<dbReference type="GO" id="GO:0031012">
    <property type="term" value="C:extracellular matrix"/>
    <property type="evidence" value="ECO:0007669"/>
    <property type="project" value="TreeGrafter"/>
</dbReference>
<dbReference type="Proteomes" id="UP000275408">
    <property type="component" value="Unassembled WGS sequence"/>
</dbReference>
<evidence type="ECO:0000313" key="4">
    <source>
        <dbReference type="Proteomes" id="UP000275408"/>
    </source>
</evidence>
<feature type="region of interest" description="Disordered" evidence="1">
    <location>
        <begin position="155"/>
        <end position="184"/>
    </location>
</feature>
<dbReference type="GO" id="GO:0005615">
    <property type="term" value="C:extracellular space"/>
    <property type="evidence" value="ECO:0007669"/>
    <property type="project" value="TreeGrafter"/>
</dbReference>
<dbReference type="OrthoDB" id="5983860at2759"/>
<evidence type="ECO:0000313" key="3">
    <source>
        <dbReference type="EMBL" id="RMX56665.1"/>
    </source>
</evidence>
<dbReference type="GO" id="GO:0030020">
    <property type="term" value="F:extracellular matrix structural constituent conferring tensile strength"/>
    <property type="evidence" value="ECO:0007669"/>
    <property type="project" value="TreeGrafter"/>
</dbReference>
<dbReference type="Gene3D" id="1.20.5.320">
    <property type="entry name" value="6-Phosphogluconate Dehydrogenase, domain 3"/>
    <property type="match status" value="1"/>
</dbReference>
<reference evidence="3 4" key="1">
    <citation type="journal article" date="2018" name="Sci. Rep.">
        <title>Comparative analysis of the Pocillopora damicornis genome highlights role of immune system in coral evolution.</title>
        <authorList>
            <person name="Cunning R."/>
            <person name="Bay R.A."/>
            <person name="Gillette P."/>
            <person name="Baker A.C."/>
            <person name="Traylor-Knowles N."/>
        </authorList>
    </citation>
    <scope>NUCLEOTIDE SEQUENCE [LARGE SCALE GENOMIC DNA]</scope>
    <source>
        <strain evidence="3">RSMAS</strain>
        <tissue evidence="3">Whole animal</tissue>
    </source>
</reference>